<dbReference type="InterPro" id="IPR053162">
    <property type="entry name" value="DnaD"/>
</dbReference>
<sequence length="280" mass="32438">MANRRMFSRDVVMTDDFLDLPPTTKALYFFLNLEADDDGFVGNPKTIMRLVGATKEDMKLLIESNYVLLFNSGVVVITDWTEHNSIRKDRKKPTRFAEERQQIALVEGNKYQWLSDVQPTDNQLTTKCQTNGCIGEERIGEDRIGEERRGEDRGREVREVREEKQPTTTPPLNQDLVNLYKSFEAEIGRPLSPLQTQDLQYMLEDFNADVILEALKEAVSQGKANFAYIKAILNRWKQDNLMTVELVRNSKANHKGKKQQKKEPQTYEEWVATRTDENPF</sequence>
<dbReference type="Proteomes" id="UP000279379">
    <property type="component" value="Segment"/>
</dbReference>
<accession>A0A3S5H1R8</accession>
<keyword evidence="4" id="KW-1185">Reference proteome</keyword>
<feature type="region of interest" description="Disordered" evidence="1">
    <location>
        <begin position="251"/>
        <end position="280"/>
    </location>
</feature>
<dbReference type="EMBL" id="MH892369">
    <property type="protein sequence ID" value="AYP29789.1"/>
    <property type="molecule type" value="Genomic_DNA"/>
</dbReference>
<feature type="compositionally biased region" description="Basic residues" evidence="1">
    <location>
        <begin position="251"/>
        <end position="260"/>
    </location>
</feature>
<reference evidence="3 4" key="1">
    <citation type="journal article" date="2018" name="Viruses">
        <title>Biodiversity of Streptococcus thermophilus Phages in Global Dairy Fermentations.</title>
        <authorList>
            <person name="Lavelle K."/>
            <person name="Martinez I."/>
            <person name="Neve H."/>
            <person name="Lugli G."/>
            <person name="Franz C."/>
            <person name="Ventura M."/>
            <person name="Bello F."/>
            <person name="Sinderen D."/>
            <person name="Mahony J."/>
        </authorList>
    </citation>
    <scope>NUCLEOTIDE SEQUENCE [LARGE SCALE GENOMIC DNA]</scope>
</reference>
<protein>
    <submittedName>
        <fullName evidence="3">Replication protein</fullName>
    </submittedName>
</protein>
<dbReference type="NCBIfam" id="TIGR01446">
    <property type="entry name" value="DnaD_dom"/>
    <property type="match status" value="1"/>
</dbReference>
<proteinExistence type="predicted"/>
<evidence type="ECO:0000313" key="4">
    <source>
        <dbReference type="Proteomes" id="UP000279379"/>
    </source>
</evidence>
<evidence type="ECO:0000259" key="2">
    <source>
        <dbReference type="Pfam" id="PF07261"/>
    </source>
</evidence>
<name>A0A3S5H1R8_9CAUD</name>
<dbReference type="SUPFAM" id="SSF158499">
    <property type="entry name" value="DnaD domain-like"/>
    <property type="match status" value="1"/>
</dbReference>
<dbReference type="Pfam" id="PF07261">
    <property type="entry name" value="DnaB_2"/>
    <property type="match status" value="1"/>
</dbReference>
<organism evidence="3 4">
    <name type="scientific">Streptococcus phage SW22</name>
    <dbReference type="NCBI Taxonomy" id="2419643"/>
    <lineage>
        <taxon>Viruses</taxon>
        <taxon>Duplodnaviria</taxon>
        <taxon>Heunggongvirae</taxon>
        <taxon>Uroviricota</taxon>
        <taxon>Caudoviricetes</taxon>
        <taxon>Piorkowskivirus</taxon>
        <taxon>Piorkowskivirus SW22</taxon>
    </lineage>
</organism>
<dbReference type="InterPro" id="IPR034829">
    <property type="entry name" value="DnaD-like_sf"/>
</dbReference>
<dbReference type="PANTHER" id="PTHR37293">
    <property type="entry name" value="PHAGE REPLICATION PROTEIN-RELATED"/>
    <property type="match status" value="1"/>
</dbReference>
<feature type="domain" description="DnaB/C C-terminal" evidence="2">
    <location>
        <begin position="181"/>
        <end position="249"/>
    </location>
</feature>
<dbReference type="PANTHER" id="PTHR37293:SF6">
    <property type="entry name" value="DNA REPLICATION PROTEIN DNAD"/>
    <property type="match status" value="1"/>
</dbReference>
<feature type="compositionally biased region" description="Basic and acidic residues" evidence="1">
    <location>
        <begin position="143"/>
        <end position="165"/>
    </location>
</feature>
<gene>
    <name evidence="3" type="ORF">SW22_029</name>
</gene>
<dbReference type="InterPro" id="IPR006343">
    <property type="entry name" value="DnaB/C_C"/>
</dbReference>
<feature type="region of interest" description="Disordered" evidence="1">
    <location>
        <begin position="143"/>
        <end position="171"/>
    </location>
</feature>
<evidence type="ECO:0000313" key="3">
    <source>
        <dbReference type="EMBL" id="AYP29789.1"/>
    </source>
</evidence>
<evidence type="ECO:0000256" key="1">
    <source>
        <dbReference type="SAM" id="MobiDB-lite"/>
    </source>
</evidence>
<dbReference type="Gene3D" id="1.10.10.630">
    <property type="entry name" value="DnaD domain-like"/>
    <property type="match status" value="1"/>
</dbReference>